<keyword evidence="5" id="KW-1185">Reference proteome</keyword>
<dbReference type="GO" id="GO:0045046">
    <property type="term" value="P:protein import into peroxisome membrane"/>
    <property type="evidence" value="ECO:0007669"/>
    <property type="project" value="TreeGrafter"/>
</dbReference>
<reference evidence="4" key="1">
    <citation type="submission" date="2022-03" db="EMBL/GenBank/DDBJ databases">
        <authorList>
            <person name="Sayadi A."/>
        </authorList>
    </citation>
    <scope>NUCLEOTIDE SEQUENCE</scope>
</reference>
<evidence type="ECO:0000313" key="5">
    <source>
        <dbReference type="Proteomes" id="UP001152888"/>
    </source>
</evidence>
<proteinExistence type="inferred from homology"/>
<evidence type="ECO:0000256" key="3">
    <source>
        <dbReference type="SAM" id="MobiDB-lite"/>
    </source>
</evidence>
<dbReference type="Gene3D" id="1.20.120.900">
    <property type="entry name" value="Pex19, mPTS binding domain"/>
    <property type="match status" value="1"/>
</dbReference>
<evidence type="ECO:0000256" key="2">
    <source>
        <dbReference type="ARBA" id="ARBA00029688"/>
    </source>
</evidence>
<dbReference type="GO" id="GO:0005778">
    <property type="term" value="C:peroxisomal membrane"/>
    <property type="evidence" value="ECO:0007669"/>
    <property type="project" value="TreeGrafter"/>
</dbReference>
<dbReference type="GO" id="GO:0033328">
    <property type="term" value="F:peroxisome membrane targeting sequence binding"/>
    <property type="evidence" value="ECO:0007669"/>
    <property type="project" value="TreeGrafter"/>
</dbReference>
<dbReference type="InterPro" id="IPR006708">
    <property type="entry name" value="Pex19"/>
</dbReference>
<dbReference type="PANTHER" id="PTHR12774">
    <property type="entry name" value="PEROXISOMAL BIOGENESIS FACTOR 19"/>
    <property type="match status" value="1"/>
</dbReference>
<gene>
    <name evidence="4" type="ORF">ACAOBT_LOCUS4883</name>
</gene>
<comment type="caution">
    <text evidence="4">The sequence shown here is derived from an EMBL/GenBank/DDBJ whole genome shotgun (WGS) entry which is preliminary data.</text>
</comment>
<organism evidence="4 5">
    <name type="scientific">Acanthoscelides obtectus</name>
    <name type="common">Bean weevil</name>
    <name type="synonym">Bruchus obtectus</name>
    <dbReference type="NCBI Taxonomy" id="200917"/>
    <lineage>
        <taxon>Eukaryota</taxon>
        <taxon>Metazoa</taxon>
        <taxon>Ecdysozoa</taxon>
        <taxon>Arthropoda</taxon>
        <taxon>Hexapoda</taxon>
        <taxon>Insecta</taxon>
        <taxon>Pterygota</taxon>
        <taxon>Neoptera</taxon>
        <taxon>Endopterygota</taxon>
        <taxon>Coleoptera</taxon>
        <taxon>Polyphaga</taxon>
        <taxon>Cucujiformia</taxon>
        <taxon>Chrysomeloidea</taxon>
        <taxon>Chrysomelidae</taxon>
        <taxon>Bruchinae</taxon>
        <taxon>Bruchini</taxon>
        <taxon>Acanthoscelides</taxon>
    </lineage>
</organism>
<protein>
    <recommendedName>
        <fullName evidence="2">Peroxin-19</fullName>
    </recommendedName>
</protein>
<comment type="similarity">
    <text evidence="1">Belongs to the peroxin-19 family.</text>
</comment>
<evidence type="ECO:0000313" key="4">
    <source>
        <dbReference type="EMBL" id="CAH1962855.1"/>
    </source>
</evidence>
<dbReference type="AlphaFoldDB" id="A0A9P0K073"/>
<name>A0A9P0K073_ACAOB</name>
<accession>A0A9P0K073</accession>
<dbReference type="InterPro" id="IPR038322">
    <property type="entry name" value="Pex19_C_sf"/>
</dbReference>
<dbReference type="OrthoDB" id="21292at2759"/>
<dbReference type="Pfam" id="PF04614">
    <property type="entry name" value="Pex19"/>
    <property type="match status" value="1"/>
</dbReference>
<evidence type="ECO:0000256" key="1">
    <source>
        <dbReference type="ARBA" id="ARBA00006326"/>
    </source>
</evidence>
<feature type="compositionally biased region" description="Basic and acidic residues" evidence="3">
    <location>
        <begin position="28"/>
        <end position="47"/>
    </location>
</feature>
<dbReference type="EMBL" id="CAKOFQ010006704">
    <property type="protein sequence ID" value="CAH1962855.1"/>
    <property type="molecule type" value="Genomic_DNA"/>
</dbReference>
<feature type="region of interest" description="Disordered" evidence="3">
    <location>
        <begin position="23"/>
        <end position="62"/>
    </location>
</feature>
<dbReference type="PANTHER" id="PTHR12774:SF2">
    <property type="entry name" value="PEROXISOMAL BIOGENESIS FACTOR 19"/>
    <property type="match status" value="1"/>
</dbReference>
<dbReference type="Proteomes" id="UP001152888">
    <property type="component" value="Unassembled WGS sequence"/>
</dbReference>
<sequence>MSEEKKDESKKVDEELSSLLDSALADFSKTDKPKDADKPEGAAKDETSSEISSLPQSQEWSADFVKQAAKEFEDNFASLLAGVDPSAQVSPELIEQKLRQMADAAQQVLENPTEVTNTSSDFAASISQAIQGLSAGTEGLQAPLNEEDLMKMFGGNGSTNDLLPFMQGMMQGLLSKEVLGPSLQDFVEKFPEYLEKNKATLDPADVDRYQKQKALMEEVLTELNKESDSDSNDVKKERFTKVLGLMQKLQDYGQPPPELVGDVEAPFQFDAQGNPVPNPAVNSECNIM</sequence>
<feature type="compositionally biased region" description="Polar residues" evidence="3">
    <location>
        <begin position="49"/>
        <end position="60"/>
    </location>
</feature>